<keyword evidence="3" id="KW-1185">Reference proteome</keyword>
<dbReference type="AlphaFoldDB" id="A0A9Q3GYI0"/>
<organism evidence="2 3">
    <name type="scientific">Austropuccinia psidii MF-1</name>
    <dbReference type="NCBI Taxonomy" id="1389203"/>
    <lineage>
        <taxon>Eukaryota</taxon>
        <taxon>Fungi</taxon>
        <taxon>Dikarya</taxon>
        <taxon>Basidiomycota</taxon>
        <taxon>Pucciniomycotina</taxon>
        <taxon>Pucciniomycetes</taxon>
        <taxon>Pucciniales</taxon>
        <taxon>Sphaerophragmiaceae</taxon>
        <taxon>Austropuccinia</taxon>
    </lineage>
</organism>
<evidence type="ECO:0000256" key="1">
    <source>
        <dbReference type="SAM" id="MobiDB-lite"/>
    </source>
</evidence>
<protein>
    <submittedName>
        <fullName evidence="2">Uncharacterized protein</fullName>
    </submittedName>
</protein>
<proteinExistence type="predicted"/>
<evidence type="ECO:0000313" key="3">
    <source>
        <dbReference type="Proteomes" id="UP000765509"/>
    </source>
</evidence>
<reference evidence="2" key="1">
    <citation type="submission" date="2021-03" db="EMBL/GenBank/DDBJ databases">
        <title>Draft genome sequence of rust myrtle Austropuccinia psidii MF-1, a brazilian biotype.</title>
        <authorList>
            <person name="Quecine M.C."/>
            <person name="Pachon D.M.R."/>
            <person name="Bonatelli M.L."/>
            <person name="Correr F.H."/>
            <person name="Franceschini L.M."/>
            <person name="Leite T.F."/>
            <person name="Margarido G.R.A."/>
            <person name="Almeida C.A."/>
            <person name="Ferrarezi J.A."/>
            <person name="Labate C.A."/>
        </authorList>
    </citation>
    <scope>NUCLEOTIDE SEQUENCE</scope>
    <source>
        <strain evidence="2">MF-1</strain>
    </source>
</reference>
<sequence>MSQLLADDENWLRGNRRADSRQGTMQRENHENHKKISPKQWPFRLSLPAPHRQIYIKYASQKNSFNNGVGCNGTLSTRARGSRAC</sequence>
<evidence type="ECO:0000313" key="2">
    <source>
        <dbReference type="EMBL" id="MBW0484586.1"/>
    </source>
</evidence>
<accession>A0A9Q3GYI0</accession>
<dbReference type="EMBL" id="AVOT02007749">
    <property type="protein sequence ID" value="MBW0484586.1"/>
    <property type="molecule type" value="Genomic_DNA"/>
</dbReference>
<gene>
    <name evidence="2" type="ORF">O181_024301</name>
</gene>
<dbReference type="Proteomes" id="UP000765509">
    <property type="component" value="Unassembled WGS sequence"/>
</dbReference>
<feature type="region of interest" description="Disordered" evidence="1">
    <location>
        <begin position="1"/>
        <end position="43"/>
    </location>
</feature>
<name>A0A9Q3GYI0_9BASI</name>
<comment type="caution">
    <text evidence="2">The sequence shown here is derived from an EMBL/GenBank/DDBJ whole genome shotgun (WGS) entry which is preliminary data.</text>
</comment>